<dbReference type="Pfam" id="PF08348">
    <property type="entry name" value="PAS_6"/>
    <property type="match status" value="1"/>
</dbReference>
<dbReference type="PANTHER" id="PTHR35568:SF1">
    <property type="entry name" value="TRANSCRIPTIONAL REGULATOR DAUR"/>
    <property type="match status" value="1"/>
</dbReference>
<dbReference type="RefSeq" id="WP_009165147.1">
    <property type="nucleotide sequence ID" value="NZ_ADFP01000083.1"/>
</dbReference>
<evidence type="ECO:0000259" key="2">
    <source>
        <dbReference type="Pfam" id="PF13309"/>
    </source>
</evidence>
<dbReference type="PANTHER" id="PTHR35568">
    <property type="entry name" value="TRANSCRIPTIONAL REGULATOR DAUR"/>
    <property type="match status" value="1"/>
</dbReference>
<evidence type="ECO:0000313" key="4">
    <source>
        <dbReference type="Proteomes" id="UP000006462"/>
    </source>
</evidence>
<feature type="domain" description="YheO-like" evidence="1">
    <location>
        <begin position="5"/>
        <end position="113"/>
    </location>
</feature>
<dbReference type="InterPro" id="IPR039445">
    <property type="entry name" value="DauR-like_HTH"/>
</dbReference>
<organism evidence="3 4">
    <name type="scientific">Pyramidobacter piscolens W5455</name>
    <dbReference type="NCBI Taxonomy" id="352165"/>
    <lineage>
        <taxon>Bacteria</taxon>
        <taxon>Thermotogati</taxon>
        <taxon>Synergistota</taxon>
        <taxon>Synergistia</taxon>
        <taxon>Synergistales</taxon>
        <taxon>Dethiosulfovibrionaceae</taxon>
        <taxon>Pyramidobacter</taxon>
    </lineage>
</organism>
<evidence type="ECO:0000259" key="1">
    <source>
        <dbReference type="Pfam" id="PF08348"/>
    </source>
</evidence>
<dbReference type="Pfam" id="PF13309">
    <property type="entry name" value="HTH_22"/>
    <property type="match status" value="1"/>
</dbReference>
<comment type="caution">
    <text evidence="3">The sequence shown here is derived from an EMBL/GenBank/DDBJ whole genome shotgun (WGS) entry which is preliminary data.</text>
</comment>
<dbReference type="EMBL" id="ADFP01000083">
    <property type="protein sequence ID" value="EFB90405.1"/>
    <property type="molecule type" value="Genomic_DNA"/>
</dbReference>
<dbReference type="Proteomes" id="UP000006462">
    <property type="component" value="Unassembled WGS sequence"/>
</dbReference>
<keyword evidence="4" id="KW-1185">Reference proteome</keyword>
<sequence>MNEVLKKFVPLADMIAQTIGPHCEVVLHDMATPLQSVVYIANNTVTGRKIGDGFNLIISDVLSSRHFENDMLCNYSFRTSDGKLIKSSTTLLRDENGLVIGAMCINIDTTVITENIKWLQNLLPDATANMAESRDNNAPHVLEVVNEVIDKIFNSRDEKKMSRDEKMELMRQMDSRGIFLTKGAIEKVAEKMGVSKVTVYSYLDELKNKSGQ</sequence>
<dbReference type="InterPro" id="IPR039446">
    <property type="entry name" value="DauR-like"/>
</dbReference>
<name>A0ABM9ZU25_9BACT</name>
<proteinExistence type="predicted"/>
<evidence type="ECO:0000313" key="3">
    <source>
        <dbReference type="EMBL" id="EFB90405.1"/>
    </source>
</evidence>
<reference evidence="3 4" key="1">
    <citation type="submission" date="2009-12" db="EMBL/GenBank/DDBJ databases">
        <authorList>
            <person name="Shrivastava S."/>
            <person name="Madupu R."/>
            <person name="Durkin A.S."/>
            <person name="Torralba M."/>
            <person name="Methe B."/>
            <person name="Sutton G.G."/>
            <person name="Strausberg R.L."/>
            <person name="Nelson K.E."/>
        </authorList>
    </citation>
    <scope>NUCLEOTIDE SEQUENCE [LARGE SCALE GENOMIC DNA]</scope>
    <source>
        <strain evidence="3 4">W5455</strain>
    </source>
</reference>
<gene>
    <name evidence="3" type="ORF">HMPREF7215_0238</name>
</gene>
<protein>
    <submittedName>
        <fullName evidence="3">YheO-like protein</fullName>
    </submittedName>
</protein>
<accession>A0ABM9ZU25</accession>
<feature type="domain" description="Transcriptional regulator DauR-like HTH" evidence="2">
    <location>
        <begin position="145"/>
        <end position="204"/>
    </location>
</feature>
<dbReference type="InterPro" id="IPR013559">
    <property type="entry name" value="YheO"/>
</dbReference>